<comment type="caution">
    <text evidence="1">The sequence shown here is derived from an EMBL/GenBank/DDBJ whole genome shotgun (WGS) entry which is preliminary data.</text>
</comment>
<accession>A0ACB8UVU3</accession>
<sequence length="91" mass="10479">MYSVLGLTNYMYLQGCTQKAIRHRISRLQFIAGVKEEPGTPKRGPKKSKVLLTDGKASPSQRKRSKSNEDEMEQFEKKTKLEKEEDLDEFA</sequence>
<evidence type="ECO:0000313" key="1">
    <source>
        <dbReference type="EMBL" id="KAI2386034.1"/>
    </source>
</evidence>
<organism evidence="1">
    <name type="scientific">Ophidiomyces ophidiicola</name>
    <dbReference type="NCBI Taxonomy" id="1387563"/>
    <lineage>
        <taxon>Eukaryota</taxon>
        <taxon>Fungi</taxon>
        <taxon>Dikarya</taxon>
        <taxon>Ascomycota</taxon>
        <taxon>Pezizomycotina</taxon>
        <taxon>Eurotiomycetes</taxon>
        <taxon>Eurotiomycetidae</taxon>
        <taxon>Onygenales</taxon>
        <taxon>Onygenaceae</taxon>
        <taxon>Ophidiomyces</taxon>
    </lineage>
</organism>
<name>A0ACB8UVU3_9EURO</name>
<dbReference type="EMBL" id="JALBCA010000052">
    <property type="protein sequence ID" value="KAI2386034.1"/>
    <property type="molecule type" value="Genomic_DNA"/>
</dbReference>
<gene>
    <name evidence="1" type="ORF">LOY88_003798</name>
</gene>
<proteinExistence type="predicted"/>
<reference evidence="1" key="1">
    <citation type="journal article" date="2022" name="bioRxiv">
        <title>Population genetic analysis of Ophidiomyces ophidiicola, the causative agent of snake fungal disease, indicates recent introductions to the USA.</title>
        <authorList>
            <person name="Ladner J.T."/>
            <person name="Palmer J.M."/>
            <person name="Ettinger C.L."/>
            <person name="Stajich J.E."/>
            <person name="Farrell T.M."/>
            <person name="Glorioso B.M."/>
            <person name="Lawson B."/>
            <person name="Price S.J."/>
            <person name="Stengle A.G."/>
            <person name="Grear D.A."/>
            <person name="Lorch J.M."/>
        </authorList>
    </citation>
    <scope>NUCLEOTIDE SEQUENCE</scope>
    <source>
        <strain evidence="1">NWHC 24266-5</strain>
    </source>
</reference>
<protein>
    <submittedName>
        <fullName evidence="1">Uncharacterized protein</fullName>
    </submittedName>
</protein>